<comment type="subcellular location">
    <subcellularLocation>
        <location evidence="1">Cell membrane</location>
        <topology evidence="1">Multi-pass membrane protein</topology>
    </subcellularLocation>
</comment>
<evidence type="ECO:0000256" key="8">
    <source>
        <dbReference type="SAM" id="Phobius"/>
    </source>
</evidence>
<proteinExistence type="inferred from homology"/>
<keyword evidence="5 11" id="KW-0067">ATP-binding</keyword>
<name>A0A4P7AK73_9MOLU</name>
<dbReference type="SUPFAM" id="SSF52540">
    <property type="entry name" value="P-loop containing nucleoside triphosphate hydrolases"/>
    <property type="match status" value="1"/>
</dbReference>
<dbReference type="GO" id="GO:0005524">
    <property type="term" value="F:ATP binding"/>
    <property type="evidence" value="ECO:0007669"/>
    <property type="project" value="UniProtKB-KW"/>
</dbReference>
<evidence type="ECO:0000256" key="3">
    <source>
        <dbReference type="ARBA" id="ARBA00022692"/>
    </source>
</evidence>
<feature type="transmembrane region" description="Helical" evidence="8">
    <location>
        <begin position="12"/>
        <end position="31"/>
    </location>
</feature>
<dbReference type="AlphaFoldDB" id="A0A4P7AK73"/>
<dbReference type="PANTHER" id="PTHR24221:SF654">
    <property type="entry name" value="ATP-BINDING CASSETTE SUB-FAMILY B MEMBER 6"/>
    <property type="match status" value="1"/>
</dbReference>
<dbReference type="InterPro" id="IPR039421">
    <property type="entry name" value="Type_1_exporter"/>
</dbReference>
<protein>
    <submittedName>
        <fullName evidence="11">ABC transporter ATP-binding protein</fullName>
    </submittedName>
</protein>
<dbReference type="Pfam" id="PF00005">
    <property type="entry name" value="ABC_tran"/>
    <property type="match status" value="1"/>
</dbReference>
<feature type="domain" description="ABC transporter" evidence="9">
    <location>
        <begin position="320"/>
        <end position="525"/>
    </location>
</feature>
<dbReference type="CDD" id="cd03228">
    <property type="entry name" value="ABCC_MRP_Like"/>
    <property type="match status" value="1"/>
</dbReference>
<dbReference type="InterPro" id="IPR027417">
    <property type="entry name" value="P-loop_NTPase"/>
</dbReference>
<evidence type="ECO:0000259" key="9">
    <source>
        <dbReference type="PROSITE" id="PS50893"/>
    </source>
</evidence>
<reference evidence="11 12" key="1">
    <citation type="submission" date="2019-03" db="EMBL/GenBank/DDBJ databases">
        <title>Complete genome sequence of Spiroplasma gladiatoris TG-1 (DSM 22552).</title>
        <authorList>
            <person name="Lin Y.-C."/>
            <person name="Chou L."/>
            <person name="Kuo C.-H."/>
        </authorList>
    </citation>
    <scope>NUCLEOTIDE SEQUENCE [LARGE SCALE GENOMIC DNA]</scope>
    <source>
        <strain evidence="11 12">TG-1</strain>
    </source>
</reference>
<evidence type="ECO:0000313" key="11">
    <source>
        <dbReference type="EMBL" id="QBQ08066.1"/>
    </source>
</evidence>
<keyword evidence="3 8" id="KW-0812">Transmembrane</keyword>
<evidence type="ECO:0000256" key="1">
    <source>
        <dbReference type="ARBA" id="ARBA00004651"/>
    </source>
</evidence>
<evidence type="ECO:0000256" key="5">
    <source>
        <dbReference type="ARBA" id="ARBA00022840"/>
    </source>
</evidence>
<evidence type="ECO:0000256" key="2">
    <source>
        <dbReference type="ARBA" id="ARBA00005417"/>
    </source>
</evidence>
<dbReference type="RefSeq" id="WP_134298041.1">
    <property type="nucleotide sequence ID" value="NZ_CP038013.1"/>
</dbReference>
<dbReference type="InterPro" id="IPR011527">
    <property type="entry name" value="ABC1_TM_dom"/>
</dbReference>
<keyword evidence="4" id="KW-0547">Nucleotide-binding</keyword>
<evidence type="ECO:0000313" key="12">
    <source>
        <dbReference type="Proteomes" id="UP000294309"/>
    </source>
</evidence>
<dbReference type="Gene3D" id="3.40.50.300">
    <property type="entry name" value="P-loop containing nucleotide triphosphate hydrolases"/>
    <property type="match status" value="1"/>
</dbReference>
<feature type="transmembrane region" description="Helical" evidence="8">
    <location>
        <begin position="127"/>
        <end position="145"/>
    </location>
</feature>
<dbReference type="KEGG" id="sgq:SGLAD_v1c08670"/>
<dbReference type="InterPro" id="IPR003593">
    <property type="entry name" value="AAA+_ATPase"/>
</dbReference>
<keyword evidence="6 8" id="KW-1133">Transmembrane helix</keyword>
<accession>A0A4P7AK73</accession>
<dbReference type="Proteomes" id="UP000294309">
    <property type="component" value="Chromosome"/>
</dbReference>
<evidence type="ECO:0000259" key="10">
    <source>
        <dbReference type="PROSITE" id="PS50929"/>
    </source>
</evidence>
<dbReference type="EMBL" id="CP038013">
    <property type="protein sequence ID" value="QBQ08066.1"/>
    <property type="molecule type" value="Genomic_DNA"/>
</dbReference>
<dbReference type="GO" id="GO:0034040">
    <property type="term" value="F:ATPase-coupled lipid transmembrane transporter activity"/>
    <property type="evidence" value="ECO:0007669"/>
    <property type="project" value="TreeGrafter"/>
</dbReference>
<dbReference type="Gene3D" id="1.20.1560.10">
    <property type="entry name" value="ABC transporter type 1, transmembrane domain"/>
    <property type="match status" value="1"/>
</dbReference>
<evidence type="ECO:0000256" key="4">
    <source>
        <dbReference type="ARBA" id="ARBA00022741"/>
    </source>
</evidence>
<dbReference type="PROSITE" id="PS50929">
    <property type="entry name" value="ABC_TM1F"/>
    <property type="match status" value="1"/>
</dbReference>
<dbReference type="GO" id="GO:0016887">
    <property type="term" value="F:ATP hydrolysis activity"/>
    <property type="evidence" value="ECO:0007669"/>
    <property type="project" value="InterPro"/>
</dbReference>
<dbReference type="GO" id="GO:0005886">
    <property type="term" value="C:plasma membrane"/>
    <property type="evidence" value="ECO:0007669"/>
    <property type="project" value="UniProtKB-SubCell"/>
</dbReference>
<comment type="similarity">
    <text evidence="2">Belongs to the ABC transporter superfamily.</text>
</comment>
<dbReference type="OrthoDB" id="397513at2"/>
<dbReference type="SMART" id="SM00382">
    <property type="entry name" value="AAA"/>
    <property type="match status" value="1"/>
</dbReference>
<dbReference type="InterPro" id="IPR036640">
    <property type="entry name" value="ABC1_TM_sf"/>
</dbReference>
<dbReference type="Pfam" id="PF00664">
    <property type="entry name" value="ABC_membrane"/>
    <property type="match status" value="1"/>
</dbReference>
<dbReference type="PROSITE" id="PS00211">
    <property type="entry name" value="ABC_TRANSPORTER_1"/>
    <property type="match status" value="1"/>
</dbReference>
<feature type="transmembrane region" description="Helical" evidence="8">
    <location>
        <begin position="151"/>
        <end position="173"/>
    </location>
</feature>
<keyword evidence="12" id="KW-1185">Reference proteome</keyword>
<dbReference type="InterPro" id="IPR017871">
    <property type="entry name" value="ABC_transporter-like_CS"/>
</dbReference>
<sequence>MTKITNKYWYLILMYAFLTTLSNASIVYGGYKLSSVLNNVVANNIDIVTKNTIIVLVSFIISILLNYISDLIKVKAIYKIKVSLKDLISKKINSLNDIEFQKYKKGDYISWYTNDVNSIENLCINNIFNVVKSISAIILSTYAIFTFHWIIGLSLFGTTLLMIILPSLVQSWVTKSTKKMSVAKENFSSRVENLISGYYVFSYANEKRKFYNLINLASKKEEKAISSYGYANSFQGFILFALFIASQMIMLFVSIYLALNNYTEVGAVLSVANISGTFFNGVNGLFGSAFVIKAGSIIVKKFKPHDVAEENIEKIDFKNLKLLNLSYEINNKQIFDNLNLEFKKDEKYLIVGESGKGKSTLFNIIFGLIDNYSGKILLNNELNYKSVGKENIKNLIWYMPQKTFIFNDTLKNNLTLFNEDVSNEKIIEVLKKVNLEKLANLESLEKIISIDTNNLSGGEMQRISIARALLQDRQILIFDEITSNLDKNNRDIIEEIIKSMNKTILYISHTSNTINNNNFDKVIEL</sequence>
<feature type="transmembrane region" description="Helical" evidence="8">
    <location>
        <begin position="51"/>
        <end position="69"/>
    </location>
</feature>
<feature type="transmembrane region" description="Helical" evidence="8">
    <location>
        <begin position="265"/>
        <end position="292"/>
    </location>
</feature>
<gene>
    <name evidence="11" type="ORF">SGLAD_v1c08670</name>
</gene>
<keyword evidence="7 8" id="KW-0472">Membrane</keyword>
<dbReference type="SUPFAM" id="SSF90123">
    <property type="entry name" value="ABC transporter transmembrane region"/>
    <property type="match status" value="1"/>
</dbReference>
<dbReference type="PANTHER" id="PTHR24221">
    <property type="entry name" value="ATP-BINDING CASSETTE SUB-FAMILY B"/>
    <property type="match status" value="1"/>
</dbReference>
<feature type="domain" description="ABC transmembrane type-1" evidence="10">
    <location>
        <begin position="16"/>
        <end position="294"/>
    </location>
</feature>
<organism evidence="11 12">
    <name type="scientific">Spiroplasma gladiatoris</name>
    <dbReference type="NCBI Taxonomy" id="2143"/>
    <lineage>
        <taxon>Bacteria</taxon>
        <taxon>Bacillati</taxon>
        <taxon>Mycoplasmatota</taxon>
        <taxon>Mollicutes</taxon>
        <taxon>Entomoplasmatales</taxon>
        <taxon>Spiroplasmataceae</taxon>
        <taxon>Spiroplasma</taxon>
    </lineage>
</organism>
<evidence type="ECO:0000256" key="7">
    <source>
        <dbReference type="ARBA" id="ARBA00023136"/>
    </source>
</evidence>
<evidence type="ECO:0000256" key="6">
    <source>
        <dbReference type="ARBA" id="ARBA00022989"/>
    </source>
</evidence>
<dbReference type="PROSITE" id="PS50893">
    <property type="entry name" value="ABC_TRANSPORTER_2"/>
    <property type="match status" value="1"/>
</dbReference>
<dbReference type="GO" id="GO:0140359">
    <property type="term" value="F:ABC-type transporter activity"/>
    <property type="evidence" value="ECO:0007669"/>
    <property type="project" value="InterPro"/>
</dbReference>
<dbReference type="InterPro" id="IPR003439">
    <property type="entry name" value="ABC_transporter-like_ATP-bd"/>
</dbReference>
<feature type="transmembrane region" description="Helical" evidence="8">
    <location>
        <begin position="237"/>
        <end position="259"/>
    </location>
</feature>